<evidence type="ECO:0000256" key="5">
    <source>
        <dbReference type="SAM" id="Phobius"/>
    </source>
</evidence>
<evidence type="ECO:0000256" key="3">
    <source>
        <dbReference type="ARBA" id="ARBA00022989"/>
    </source>
</evidence>
<dbReference type="Proteomes" id="UP000654075">
    <property type="component" value="Unassembled WGS sequence"/>
</dbReference>
<feature type="transmembrane region" description="Helical" evidence="5">
    <location>
        <begin position="208"/>
        <end position="232"/>
    </location>
</feature>
<keyword evidence="3 5" id="KW-1133">Transmembrane helix</keyword>
<comment type="caution">
    <text evidence="7">The sequence shown here is derived from an EMBL/GenBank/DDBJ whole genome shotgun (WGS) entry which is preliminary data.</text>
</comment>
<dbReference type="InterPro" id="IPR050846">
    <property type="entry name" value="TLCD"/>
</dbReference>
<dbReference type="GO" id="GO:0055088">
    <property type="term" value="P:lipid homeostasis"/>
    <property type="evidence" value="ECO:0007669"/>
    <property type="project" value="TreeGrafter"/>
</dbReference>
<evidence type="ECO:0000313" key="7">
    <source>
        <dbReference type="EMBL" id="CAE8598353.1"/>
    </source>
</evidence>
<evidence type="ECO:0000256" key="1">
    <source>
        <dbReference type="ARBA" id="ARBA00004141"/>
    </source>
</evidence>
<dbReference type="GO" id="GO:0005783">
    <property type="term" value="C:endoplasmic reticulum"/>
    <property type="evidence" value="ECO:0007669"/>
    <property type="project" value="TreeGrafter"/>
</dbReference>
<feature type="transmembrane region" description="Helical" evidence="5">
    <location>
        <begin position="244"/>
        <end position="263"/>
    </location>
</feature>
<protein>
    <recommendedName>
        <fullName evidence="6">TLC domain-containing protein</fullName>
    </recommendedName>
</protein>
<organism evidence="7 9">
    <name type="scientific">Polarella glacialis</name>
    <name type="common">Dinoflagellate</name>
    <dbReference type="NCBI Taxonomy" id="89957"/>
    <lineage>
        <taxon>Eukaryota</taxon>
        <taxon>Sar</taxon>
        <taxon>Alveolata</taxon>
        <taxon>Dinophyceae</taxon>
        <taxon>Suessiales</taxon>
        <taxon>Suessiaceae</taxon>
        <taxon>Polarella</taxon>
    </lineage>
</organism>
<dbReference type="AlphaFoldDB" id="A0A813ECT7"/>
<dbReference type="PANTHER" id="PTHR13439">
    <property type="entry name" value="CT120 PROTEIN"/>
    <property type="match status" value="1"/>
</dbReference>
<accession>A0A813ECT7</accession>
<dbReference type="OrthoDB" id="425120at2759"/>
<feature type="domain" description="TLC" evidence="6">
    <location>
        <begin position="67"/>
        <end position="267"/>
    </location>
</feature>
<proteinExistence type="predicted"/>
<name>A0A813ECT7_POLGL</name>
<dbReference type="Pfam" id="PF03798">
    <property type="entry name" value="TRAM_LAG1_CLN8"/>
    <property type="match status" value="1"/>
</dbReference>
<gene>
    <name evidence="7" type="ORF">PGLA1383_LOCUS16763</name>
    <name evidence="8" type="ORF">PGLA2088_LOCUS31332</name>
</gene>
<keyword evidence="9" id="KW-1185">Reference proteome</keyword>
<keyword evidence="2 5" id="KW-0812">Transmembrane</keyword>
<dbReference type="EMBL" id="CAJNNW010029322">
    <property type="protein sequence ID" value="CAE8699841.1"/>
    <property type="molecule type" value="Genomic_DNA"/>
</dbReference>
<dbReference type="GO" id="GO:0016020">
    <property type="term" value="C:membrane"/>
    <property type="evidence" value="ECO:0007669"/>
    <property type="project" value="UniProtKB-SubCell"/>
</dbReference>
<comment type="subcellular location">
    <subcellularLocation>
        <location evidence="1">Membrane</location>
        <topology evidence="1">Multi-pass membrane protein</topology>
    </subcellularLocation>
</comment>
<evidence type="ECO:0000259" key="6">
    <source>
        <dbReference type="Pfam" id="PF03798"/>
    </source>
</evidence>
<evidence type="ECO:0000313" key="8">
    <source>
        <dbReference type="EMBL" id="CAE8699841.1"/>
    </source>
</evidence>
<dbReference type="InterPro" id="IPR006634">
    <property type="entry name" value="TLC-dom"/>
</dbReference>
<evidence type="ECO:0000256" key="2">
    <source>
        <dbReference type="ARBA" id="ARBA00022692"/>
    </source>
</evidence>
<sequence length="277" mass="29801">MGVHEAQSERREQRLAFSAAFAKIGPEAPSEGDEAALARGAAVGAATAALAFASAVAVVKDPGAAEDVVDLCHSLYTCGVAASSWLGVHWRKRPRCDGRESEVLVLTPPAYARAAAMFRRSMGYFWADAVYILVCRCGLGHRPHQWAERLAHHGLQTVANLSCLLPGPGLEARGCMLALAYLAEASSVPLRLASLARRAQAGEVVSKLLRSATLGSFFLARLVNGFFCLYQLHVARHHLAPTTLRFQLAGGSAAYVLNLAWFFRLLRSKTSRSSSLQ</sequence>
<reference evidence="7" key="1">
    <citation type="submission" date="2021-02" db="EMBL/GenBank/DDBJ databases">
        <authorList>
            <person name="Dougan E. K."/>
            <person name="Rhodes N."/>
            <person name="Thang M."/>
            <person name="Chan C."/>
        </authorList>
    </citation>
    <scope>NUCLEOTIDE SEQUENCE</scope>
</reference>
<evidence type="ECO:0000256" key="4">
    <source>
        <dbReference type="ARBA" id="ARBA00023136"/>
    </source>
</evidence>
<dbReference type="Proteomes" id="UP000626109">
    <property type="component" value="Unassembled WGS sequence"/>
</dbReference>
<dbReference type="PANTHER" id="PTHR13439:SF0">
    <property type="entry name" value="TOPOISOMERASE I DAMAGE AFFECTED PROTEIN 4"/>
    <property type="match status" value="1"/>
</dbReference>
<dbReference type="EMBL" id="CAJNNV010010208">
    <property type="protein sequence ID" value="CAE8598353.1"/>
    <property type="molecule type" value="Genomic_DNA"/>
</dbReference>
<evidence type="ECO:0000313" key="9">
    <source>
        <dbReference type="Proteomes" id="UP000654075"/>
    </source>
</evidence>
<keyword evidence="4 5" id="KW-0472">Membrane</keyword>